<evidence type="ECO:0000313" key="3">
    <source>
        <dbReference type="Proteomes" id="UP000566813"/>
    </source>
</evidence>
<feature type="chain" id="PRO_5031122403" description="DUF5666 domain-containing protein" evidence="1">
    <location>
        <begin position="19"/>
        <end position="196"/>
    </location>
</feature>
<dbReference type="Proteomes" id="UP000566813">
    <property type="component" value="Unassembled WGS sequence"/>
</dbReference>
<sequence length="196" mass="19971">MRYLIAALLVSAAAPAMAQPAAPARVAQEPPRGIGGTVVSAGDAAVVLRQKDGTEQTVAMTPGWTVSRPRKGGIGDVHIGDFVASASKDAGAGRGVANEVRVMEPGYRPEYGTHAMGQPETSMTHGFVFGIAKAAGGTELTVAYPDGKRTILVPDGMAVTISDLLPRSAAGQGVAVTGVTRASPDGVRRASRLTLP</sequence>
<proteinExistence type="predicted"/>
<evidence type="ECO:0008006" key="4">
    <source>
        <dbReference type="Google" id="ProtNLM"/>
    </source>
</evidence>
<comment type="caution">
    <text evidence="2">The sequence shown here is derived from an EMBL/GenBank/DDBJ whole genome shotgun (WGS) entry which is preliminary data.</text>
</comment>
<name>A0A7X1FSQ9_9SPHN</name>
<dbReference type="AlphaFoldDB" id="A0A7X1FSQ9"/>
<evidence type="ECO:0000313" key="2">
    <source>
        <dbReference type="EMBL" id="MBC2666278.1"/>
    </source>
</evidence>
<keyword evidence="1" id="KW-0732">Signal</keyword>
<feature type="signal peptide" evidence="1">
    <location>
        <begin position="1"/>
        <end position="18"/>
    </location>
</feature>
<reference evidence="2 3" key="1">
    <citation type="submission" date="2020-08" db="EMBL/GenBank/DDBJ databases">
        <title>The genome sequence of type strain Novosphingobium flavum NBRC 111647.</title>
        <authorList>
            <person name="Liu Y."/>
        </authorList>
    </citation>
    <scope>NUCLEOTIDE SEQUENCE [LARGE SCALE GENOMIC DNA]</scope>
    <source>
        <strain evidence="2 3">NBRC 111647</strain>
    </source>
</reference>
<dbReference type="EMBL" id="JACLAW010000008">
    <property type="protein sequence ID" value="MBC2666278.1"/>
    <property type="molecule type" value="Genomic_DNA"/>
</dbReference>
<keyword evidence="3" id="KW-1185">Reference proteome</keyword>
<gene>
    <name evidence="2" type="ORF">H7F51_12185</name>
</gene>
<dbReference type="RefSeq" id="WP_185664569.1">
    <property type="nucleotide sequence ID" value="NZ_JACLAW010000008.1"/>
</dbReference>
<evidence type="ECO:0000256" key="1">
    <source>
        <dbReference type="SAM" id="SignalP"/>
    </source>
</evidence>
<organism evidence="2 3">
    <name type="scientific">Novosphingobium flavum</name>
    <dbReference type="NCBI Taxonomy" id="1778672"/>
    <lineage>
        <taxon>Bacteria</taxon>
        <taxon>Pseudomonadati</taxon>
        <taxon>Pseudomonadota</taxon>
        <taxon>Alphaproteobacteria</taxon>
        <taxon>Sphingomonadales</taxon>
        <taxon>Sphingomonadaceae</taxon>
        <taxon>Novosphingobium</taxon>
    </lineage>
</organism>
<protein>
    <recommendedName>
        <fullName evidence="4">DUF5666 domain-containing protein</fullName>
    </recommendedName>
</protein>
<accession>A0A7X1FSQ9</accession>